<dbReference type="Proteomes" id="UP001151760">
    <property type="component" value="Unassembled WGS sequence"/>
</dbReference>
<gene>
    <name evidence="4" type="ORF">Tco_0922243</name>
</gene>
<keyword evidence="5" id="KW-1185">Reference proteome</keyword>
<evidence type="ECO:0000313" key="4">
    <source>
        <dbReference type="EMBL" id="GJT31824.1"/>
    </source>
</evidence>
<evidence type="ECO:0000256" key="1">
    <source>
        <dbReference type="PROSITE-ProRule" id="PRU00047"/>
    </source>
</evidence>
<comment type="caution">
    <text evidence="4">The sequence shown here is derived from an EMBL/GenBank/DDBJ whole genome shotgun (WGS) entry which is preliminary data.</text>
</comment>
<dbReference type="SMART" id="SM00343">
    <property type="entry name" value="ZnF_C2HC"/>
    <property type="match status" value="1"/>
</dbReference>
<accession>A0ABQ5D4S9</accession>
<feature type="coiled-coil region" evidence="2">
    <location>
        <begin position="315"/>
        <end position="342"/>
    </location>
</feature>
<keyword evidence="2" id="KW-0175">Coiled coil</keyword>
<dbReference type="Pfam" id="PF00098">
    <property type="entry name" value="zf-CCHC"/>
    <property type="match status" value="1"/>
</dbReference>
<dbReference type="EMBL" id="BQNB010014739">
    <property type="protein sequence ID" value="GJT31824.1"/>
    <property type="molecule type" value="Genomic_DNA"/>
</dbReference>
<dbReference type="InterPro" id="IPR036875">
    <property type="entry name" value="Znf_CCHC_sf"/>
</dbReference>
<evidence type="ECO:0000256" key="2">
    <source>
        <dbReference type="SAM" id="Coils"/>
    </source>
</evidence>
<keyword evidence="1" id="KW-0863">Zinc-finger</keyword>
<name>A0ABQ5D4S9_9ASTR</name>
<dbReference type="InterPro" id="IPR001878">
    <property type="entry name" value="Znf_CCHC"/>
</dbReference>
<reference evidence="4" key="1">
    <citation type="journal article" date="2022" name="Int. J. Mol. Sci.">
        <title>Draft Genome of Tanacetum Coccineum: Genomic Comparison of Closely Related Tanacetum-Family Plants.</title>
        <authorList>
            <person name="Yamashiro T."/>
            <person name="Shiraishi A."/>
            <person name="Nakayama K."/>
            <person name="Satake H."/>
        </authorList>
    </citation>
    <scope>NUCLEOTIDE SEQUENCE</scope>
</reference>
<protein>
    <submittedName>
        <fullName evidence="4">Integrase, catalytic region, zinc finger, CCHC-type containing protein</fullName>
    </submittedName>
</protein>
<sequence>MTTLAEFMIVAGADNRPPMLDKPQYESWKRQMERYIQDKDHGRIILNSVVNGPLVWPTVKQEDGTVRLKTYEELSDREKLQADCDLKATNIVLQGRSLLKQECECKLYDKFDKFSHVNGETLHQYYLRQGQNVVGLGSKRNASGSQGNTSGQVKVIKCYNCQGEGHMARQCTQPKRKRDATCFKEKVLLVQAQAEGKELDEEQLAFLADPGVTDDQVAQIITHNAAFQTDDLDAYDSDCDDISSTKAVLMANLSSCDSDVLSEVPYSDNFQNDMMNQKTQPEIVQNTNTSAQQNSKITSMFEQMSNHATSWDKANKESKIVNESLTIELERYEERVKILEKRVNVDLTCNTPKITMHRNTTWGATS</sequence>
<reference evidence="4" key="2">
    <citation type="submission" date="2022-01" db="EMBL/GenBank/DDBJ databases">
        <authorList>
            <person name="Yamashiro T."/>
            <person name="Shiraishi A."/>
            <person name="Satake H."/>
            <person name="Nakayama K."/>
        </authorList>
    </citation>
    <scope>NUCLEOTIDE SEQUENCE</scope>
</reference>
<feature type="domain" description="CCHC-type" evidence="3">
    <location>
        <begin position="157"/>
        <end position="173"/>
    </location>
</feature>
<organism evidence="4 5">
    <name type="scientific">Tanacetum coccineum</name>
    <dbReference type="NCBI Taxonomy" id="301880"/>
    <lineage>
        <taxon>Eukaryota</taxon>
        <taxon>Viridiplantae</taxon>
        <taxon>Streptophyta</taxon>
        <taxon>Embryophyta</taxon>
        <taxon>Tracheophyta</taxon>
        <taxon>Spermatophyta</taxon>
        <taxon>Magnoliopsida</taxon>
        <taxon>eudicotyledons</taxon>
        <taxon>Gunneridae</taxon>
        <taxon>Pentapetalae</taxon>
        <taxon>asterids</taxon>
        <taxon>campanulids</taxon>
        <taxon>Asterales</taxon>
        <taxon>Asteraceae</taxon>
        <taxon>Asteroideae</taxon>
        <taxon>Anthemideae</taxon>
        <taxon>Anthemidinae</taxon>
        <taxon>Tanacetum</taxon>
    </lineage>
</organism>
<dbReference type="Gene3D" id="4.10.60.10">
    <property type="entry name" value="Zinc finger, CCHC-type"/>
    <property type="match status" value="1"/>
</dbReference>
<proteinExistence type="predicted"/>
<evidence type="ECO:0000313" key="5">
    <source>
        <dbReference type="Proteomes" id="UP001151760"/>
    </source>
</evidence>
<dbReference type="PROSITE" id="PS50158">
    <property type="entry name" value="ZF_CCHC"/>
    <property type="match status" value="1"/>
</dbReference>
<keyword evidence="1" id="KW-0479">Metal-binding</keyword>
<keyword evidence="1" id="KW-0862">Zinc</keyword>
<evidence type="ECO:0000259" key="3">
    <source>
        <dbReference type="PROSITE" id="PS50158"/>
    </source>
</evidence>
<dbReference type="SUPFAM" id="SSF57756">
    <property type="entry name" value="Retrovirus zinc finger-like domains"/>
    <property type="match status" value="1"/>
</dbReference>